<sequence length="111" mass="12074">MTTAGDLDRRIVIERFVVVGDDGYGNEITEWRELASIAASRLDVSDTERVAFGRLVSTRVSRFVIRAAGPQASVNAVDRLAHDGLTWEIIGVKEAKDGRNRFLEITAAAGG</sequence>
<dbReference type="AlphaFoldDB" id="A0A0N0MC20"/>
<dbReference type="Gene3D" id="2.40.10.270">
    <property type="entry name" value="Bacteriophage SPP1 head-tail adaptor protein"/>
    <property type="match status" value="1"/>
</dbReference>
<accession>A0A0N0MC20</accession>
<keyword evidence="2" id="KW-1185">Reference proteome</keyword>
<dbReference type="NCBIfam" id="TIGR01563">
    <property type="entry name" value="gp16_SPP1"/>
    <property type="match status" value="1"/>
</dbReference>
<dbReference type="PATRIC" id="fig|1526658.3.peg.3919"/>
<dbReference type="RefSeq" id="WP_054209373.1">
    <property type="nucleotide sequence ID" value="NZ_LGSZ01000040.1"/>
</dbReference>
<dbReference type="Proteomes" id="UP000037822">
    <property type="component" value="Unassembled WGS sequence"/>
</dbReference>
<dbReference type="OrthoDB" id="7478737at2"/>
<protein>
    <recommendedName>
        <fullName evidence="3">Phage head-tail adapter protein</fullName>
    </recommendedName>
</protein>
<evidence type="ECO:0000313" key="2">
    <source>
        <dbReference type="Proteomes" id="UP000037822"/>
    </source>
</evidence>
<gene>
    <name evidence="1" type="ORF">AE618_12425</name>
</gene>
<comment type="caution">
    <text evidence="1">The sequence shown here is derived from an EMBL/GenBank/DDBJ whole genome shotgun (WGS) entry which is preliminary data.</text>
</comment>
<reference evidence="1 2" key="1">
    <citation type="submission" date="2015-07" db="EMBL/GenBank/DDBJ databases">
        <title>Whole genome sequencing of Bosea vaviloviae isolated from cave pool.</title>
        <authorList>
            <person name="Tan N.E.H."/>
            <person name="Lee Y.P."/>
            <person name="Gan H.M."/>
            <person name="Barton H."/>
            <person name="Savka M.A."/>
        </authorList>
    </citation>
    <scope>NUCLEOTIDE SEQUENCE [LARGE SCALE GENOMIC DNA]</scope>
    <source>
        <strain evidence="1 2">SD260</strain>
    </source>
</reference>
<evidence type="ECO:0000313" key="1">
    <source>
        <dbReference type="EMBL" id="KPH80567.1"/>
    </source>
</evidence>
<organism evidence="1 2">
    <name type="scientific">Bosea vaviloviae</name>
    <dbReference type="NCBI Taxonomy" id="1526658"/>
    <lineage>
        <taxon>Bacteria</taxon>
        <taxon>Pseudomonadati</taxon>
        <taxon>Pseudomonadota</taxon>
        <taxon>Alphaproteobacteria</taxon>
        <taxon>Hyphomicrobiales</taxon>
        <taxon>Boseaceae</taxon>
        <taxon>Bosea</taxon>
    </lineage>
</organism>
<dbReference type="EMBL" id="LGSZ01000040">
    <property type="protein sequence ID" value="KPH80567.1"/>
    <property type="molecule type" value="Genomic_DNA"/>
</dbReference>
<proteinExistence type="predicted"/>
<dbReference type="InterPro" id="IPR008767">
    <property type="entry name" value="Phage_SPP1_head-tail_adaptor"/>
</dbReference>
<dbReference type="Pfam" id="PF05521">
    <property type="entry name" value="Phage_HCP"/>
    <property type="match status" value="1"/>
</dbReference>
<name>A0A0N0MC20_9HYPH</name>
<dbReference type="InterPro" id="IPR038666">
    <property type="entry name" value="SSP1_head-tail_sf"/>
</dbReference>
<evidence type="ECO:0008006" key="3">
    <source>
        <dbReference type="Google" id="ProtNLM"/>
    </source>
</evidence>